<organism evidence="7 8">
    <name type="scientific">Prunus armeniaca</name>
    <name type="common">Apricot</name>
    <name type="synonym">Armeniaca vulgaris</name>
    <dbReference type="NCBI Taxonomy" id="36596"/>
    <lineage>
        <taxon>Eukaryota</taxon>
        <taxon>Viridiplantae</taxon>
        <taxon>Streptophyta</taxon>
        <taxon>Embryophyta</taxon>
        <taxon>Tracheophyta</taxon>
        <taxon>Spermatophyta</taxon>
        <taxon>Magnoliopsida</taxon>
        <taxon>eudicotyledons</taxon>
        <taxon>Gunneridae</taxon>
        <taxon>Pentapetalae</taxon>
        <taxon>rosids</taxon>
        <taxon>fabids</taxon>
        <taxon>Rosales</taxon>
        <taxon>Rosaceae</taxon>
        <taxon>Amygdaloideae</taxon>
        <taxon>Amygdaleae</taxon>
        <taxon>Prunus</taxon>
    </lineage>
</organism>
<dbReference type="AlphaFoldDB" id="A0A6J5X3I6"/>
<sequence length="319" mass="35700">MALFFNKLASLVPGLHAIDVDVPLEILRKDKHKLEQKLQIRRRGMILLTMIAAGLAEITKQIQAINEVYKLHNLPEFYRDPGPHNSEKQRPKVHPLVMSQLRGGCMYGKEVVVKRATIDGNALLLIKGIDPRVMFACHRHSSAKACSEGLGAGGGGLVGGHVEREVFGCLEKGWLGFWVRWESKERPRVGSWVHIPPAPGKEMALFLNKLASMVPHLHAVDVDVPSKFCARMSTSLNGSFRFRGGIGIGSKWEVFVNNDHTRTFVSIEVIAAGLAEITKQIQAVNEVYKLHNLPEFYKYPGPHNMEKQRPKVHHYQGTN</sequence>
<dbReference type="PANTHER" id="PTHR13522">
    <property type="entry name" value="U6 SNRNA PHOSPHODIESTERASE 1"/>
    <property type="match status" value="1"/>
</dbReference>
<evidence type="ECO:0000256" key="2">
    <source>
        <dbReference type="ARBA" id="ARBA00022801"/>
    </source>
</evidence>
<reference evidence="8" key="1">
    <citation type="journal article" date="2020" name="Genome Biol.">
        <title>Gamete binning: chromosome-level and haplotype-resolved genome assembly enabled by high-throughput single-cell sequencing of gamete genomes.</title>
        <authorList>
            <person name="Campoy J.A."/>
            <person name="Sun H."/>
            <person name="Goel M."/>
            <person name="Jiao W.-B."/>
            <person name="Folz-Donahue K."/>
            <person name="Wang N."/>
            <person name="Rubio M."/>
            <person name="Liu C."/>
            <person name="Kukat C."/>
            <person name="Ruiz D."/>
            <person name="Huettel B."/>
            <person name="Schneeberger K."/>
        </authorList>
    </citation>
    <scope>NUCLEOTIDE SEQUENCE [LARGE SCALE GENOMIC DNA]</scope>
    <source>
        <strain evidence="8">cv. Rojo Pasion</strain>
    </source>
</reference>
<keyword evidence="1" id="KW-0540">Nuclease</keyword>
<dbReference type="EMBL" id="CAEKKB010000004">
    <property type="protein sequence ID" value="CAB4307371.1"/>
    <property type="molecule type" value="Genomic_DNA"/>
</dbReference>
<keyword evidence="2" id="KW-0378">Hydrolase</keyword>
<dbReference type="GO" id="GO:0000175">
    <property type="term" value="F:3'-5'-RNA exonuclease activity"/>
    <property type="evidence" value="ECO:0007669"/>
    <property type="project" value="TreeGrafter"/>
</dbReference>
<dbReference type="GO" id="GO:0005634">
    <property type="term" value="C:nucleus"/>
    <property type="evidence" value="ECO:0007669"/>
    <property type="project" value="TreeGrafter"/>
</dbReference>
<evidence type="ECO:0000256" key="1">
    <source>
        <dbReference type="ARBA" id="ARBA00022722"/>
    </source>
</evidence>
<keyword evidence="3" id="KW-0456">Lyase</keyword>
<evidence type="ECO:0000256" key="4">
    <source>
        <dbReference type="ARBA" id="ARBA00023242"/>
    </source>
</evidence>
<dbReference type="Proteomes" id="UP000507245">
    <property type="component" value="Unassembled WGS sequence"/>
</dbReference>
<dbReference type="GO" id="GO:0034477">
    <property type="term" value="P:U6 snRNA 3'-end processing"/>
    <property type="evidence" value="ECO:0007669"/>
    <property type="project" value="InterPro"/>
</dbReference>
<dbReference type="OrthoDB" id="49151at2759"/>
<evidence type="ECO:0000256" key="6">
    <source>
        <dbReference type="ARBA" id="ARBA00030030"/>
    </source>
</evidence>
<dbReference type="Gene3D" id="3.90.1140.10">
    <property type="entry name" value="Cyclic phosphodiesterase"/>
    <property type="match status" value="1"/>
</dbReference>
<keyword evidence="4" id="KW-0539">Nucleus</keyword>
<dbReference type="PANTHER" id="PTHR13522:SF3">
    <property type="entry name" value="U6 SNRNA PHOSPHODIESTERASE 1"/>
    <property type="match status" value="1"/>
</dbReference>
<dbReference type="InterPro" id="IPR027521">
    <property type="entry name" value="Usb1"/>
</dbReference>
<dbReference type="GO" id="GO:0016829">
    <property type="term" value="F:lyase activity"/>
    <property type="evidence" value="ECO:0007669"/>
    <property type="project" value="UniProtKB-KW"/>
</dbReference>
<proteinExistence type="predicted"/>
<dbReference type="Pfam" id="PF09749">
    <property type="entry name" value="HVSL"/>
    <property type="match status" value="1"/>
</dbReference>
<keyword evidence="8" id="KW-1185">Reference proteome</keyword>
<evidence type="ECO:0000256" key="3">
    <source>
        <dbReference type="ARBA" id="ARBA00023239"/>
    </source>
</evidence>
<gene>
    <name evidence="7" type="ORF">ORAREDHAP_LOCUS25993</name>
</gene>
<evidence type="ECO:0000313" key="7">
    <source>
        <dbReference type="EMBL" id="CAB4307371.1"/>
    </source>
</evidence>
<name>A0A6J5X3I6_PRUAR</name>
<protein>
    <recommendedName>
        <fullName evidence="5">U6 snRNA phosphodiesterase 1</fullName>
    </recommendedName>
    <alternativeName>
        <fullName evidence="6">3'-5' RNA exonuclease USB1</fullName>
    </alternativeName>
</protein>
<evidence type="ECO:0000256" key="5">
    <source>
        <dbReference type="ARBA" id="ARBA00029543"/>
    </source>
</evidence>
<evidence type="ECO:0000313" key="8">
    <source>
        <dbReference type="Proteomes" id="UP000507245"/>
    </source>
</evidence>
<accession>A0A6J5X3I6</accession>